<sequence>MGPVILLSVIFFVSFVARQITGPSLPALEAELGLSHSHSGLFILLSGVGFCLSQLGASLVAARWGYKLCILLSIWGTAAACVLISFSYSVWLLYPLFLAMGMAGGLYVPSGIALITLLVRPQDWGKAMGIHELAPNFALISVPFVATLAVVLGTWRWGYQGCGAALAVLGMLYLFLGSDVQARPSLPSFALIREVASQPSFWQLSILISLAVGVETGVYSMTPLYLVSERGFSLAEANELLGLSRIPAVFLVLLAGWLTDRLNPPLAIAIALAATGSAIIVLGLGPDATLVPAIYIQASASACLFPPILSMASANSSTANRALTLSLSIAVAPVIGGGILPAAIAVAGDLYSFGVGIAAAGLFTLSGIFLVKR</sequence>
<dbReference type="InterPro" id="IPR036259">
    <property type="entry name" value="MFS_trans_sf"/>
</dbReference>
<dbReference type="GO" id="GO:0022857">
    <property type="term" value="F:transmembrane transporter activity"/>
    <property type="evidence" value="ECO:0007669"/>
    <property type="project" value="InterPro"/>
</dbReference>
<evidence type="ECO:0000256" key="5">
    <source>
        <dbReference type="ARBA" id="ARBA00023136"/>
    </source>
</evidence>
<evidence type="ECO:0000256" key="4">
    <source>
        <dbReference type="ARBA" id="ARBA00022989"/>
    </source>
</evidence>
<feature type="transmembrane region" description="Helical" evidence="6">
    <location>
        <begin position="42"/>
        <end position="61"/>
    </location>
</feature>
<feature type="transmembrane region" description="Helical" evidence="6">
    <location>
        <begin position="240"/>
        <end position="259"/>
    </location>
</feature>
<keyword evidence="2" id="KW-1003">Cell membrane</keyword>
<evidence type="ECO:0000256" key="2">
    <source>
        <dbReference type="ARBA" id="ARBA00022475"/>
    </source>
</evidence>
<keyword evidence="5 6" id="KW-0472">Membrane</keyword>
<evidence type="ECO:0000256" key="6">
    <source>
        <dbReference type="SAM" id="Phobius"/>
    </source>
</evidence>
<proteinExistence type="predicted"/>
<evidence type="ECO:0000259" key="7">
    <source>
        <dbReference type="PROSITE" id="PS50850"/>
    </source>
</evidence>
<dbReference type="InterPro" id="IPR011701">
    <property type="entry name" value="MFS"/>
</dbReference>
<feature type="transmembrane region" description="Helical" evidence="6">
    <location>
        <begin position="350"/>
        <end position="371"/>
    </location>
</feature>
<dbReference type="InterPro" id="IPR050189">
    <property type="entry name" value="MFS_Efflux_Transporters"/>
</dbReference>
<gene>
    <name evidence="8" type="ORF">SAMN02745124_04076</name>
</gene>
<feature type="transmembrane region" description="Helical" evidence="6">
    <location>
        <begin position="157"/>
        <end position="176"/>
    </location>
</feature>
<evidence type="ECO:0000313" key="8">
    <source>
        <dbReference type="EMBL" id="SHI11864.1"/>
    </source>
</evidence>
<dbReference type="Proteomes" id="UP000184139">
    <property type="component" value="Unassembled WGS sequence"/>
</dbReference>
<feature type="transmembrane region" description="Helical" evidence="6">
    <location>
        <begin position="68"/>
        <end position="91"/>
    </location>
</feature>
<dbReference type="GO" id="GO:0005886">
    <property type="term" value="C:plasma membrane"/>
    <property type="evidence" value="ECO:0007669"/>
    <property type="project" value="UniProtKB-SubCell"/>
</dbReference>
<feature type="domain" description="Major facilitator superfamily (MFS) profile" evidence="7">
    <location>
        <begin position="3"/>
        <end position="373"/>
    </location>
</feature>
<feature type="transmembrane region" description="Helical" evidence="6">
    <location>
        <begin position="322"/>
        <end position="344"/>
    </location>
</feature>
<dbReference type="PROSITE" id="PS50850">
    <property type="entry name" value="MFS"/>
    <property type="match status" value="1"/>
</dbReference>
<feature type="transmembrane region" description="Helical" evidence="6">
    <location>
        <begin position="133"/>
        <end position="151"/>
    </location>
</feature>
<feature type="transmembrane region" description="Helical" evidence="6">
    <location>
        <begin position="266"/>
        <end position="284"/>
    </location>
</feature>
<feature type="transmembrane region" description="Helical" evidence="6">
    <location>
        <begin position="201"/>
        <end position="220"/>
    </location>
</feature>
<name>A0A1M5YIU9_9BACT</name>
<keyword evidence="4 6" id="KW-1133">Transmembrane helix</keyword>
<feature type="transmembrane region" description="Helical" evidence="6">
    <location>
        <begin position="290"/>
        <end position="310"/>
    </location>
</feature>
<evidence type="ECO:0000313" key="9">
    <source>
        <dbReference type="Proteomes" id="UP000184139"/>
    </source>
</evidence>
<dbReference type="Pfam" id="PF07690">
    <property type="entry name" value="MFS_1"/>
    <property type="match status" value="1"/>
</dbReference>
<dbReference type="EMBL" id="FQXS01000039">
    <property type="protein sequence ID" value="SHI11864.1"/>
    <property type="molecule type" value="Genomic_DNA"/>
</dbReference>
<dbReference type="InterPro" id="IPR020846">
    <property type="entry name" value="MFS_dom"/>
</dbReference>
<protein>
    <submittedName>
        <fullName evidence="8">MFS transporter, NNP family, nitrate/nitrite transporter</fullName>
    </submittedName>
</protein>
<dbReference type="SUPFAM" id="SSF103473">
    <property type="entry name" value="MFS general substrate transporter"/>
    <property type="match status" value="1"/>
</dbReference>
<feature type="transmembrane region" description="Helical" evidence="6">
    <location>
        <begin position="97"/>
        <end position="121"/>
    </location>
</feature>
<reference evidence="8 9" key="1">
    <citation type="submission" date="2016-11" db="EMBL/GenBank/DDBJ databases">
        <authorList>
            <person name="Jaros S."/>
            <person name="Januszkiewicz K."/>
            <person name="Wedrychowicz H."/>
        </authorList>
    </citation>
    <scope>NUCLEOTIDE SEQUENCE [LARGE SCALE GENOMIC DNA]</scope>
    <source>
        <strain evidence="8 9">DSM 9705</strain>
    </source>
</reference>
<dbReference type="AlphaFoldDB" id="A0A1M5YIU9"/>
<comment type="subcellular location">
    <subcellularLocation>
        <location evidence="1">Cell membrane</location>
        <topology evidence="1">Multi-pass membrane protein</topology>
    </subcellularLocation>
</comment>
<dbReference type="Gene3D" id="1.20.1250.20">
    <property type="entry name" value="MFS general substrate transporter like domains"/>
    <property type="match status" value="2"/>
</dbReference>
<organism evidence="8 9">
    <name type="scientific">Desulfofustis glycolicus DSM 9705</name>
    <dbReference type="NCBI Taxonomy" id="1121409"/>
    <lineage>
        <taxon>Bacteria</taxon>
        <taxon>Pseudomonadati</taxon>
        <taxon>Thermodesulfobacteriota</taxon>
        <taxon>Desulfobulbia</taxon>
        <taxon>Desulfobulbales</taxon>
        <taxon>Desulfocapsaceae</taxon>
        <taxon>Desulfofustis</taxon>
    </lineage>
</organism>
<keyword evidence="3 6" id="KW-0812">Transmembrane</keyword>
<evidence type="ECO:0000256" key="1">
    <source>
        <dbReference type="ARBA" id="ARBA00004651"/>
    </source>
</evidence>
<keyword evidence="9" id="KW-1185">Reference proteome</keyword>
<dbReference type="STRING" id="1121409.SAMN02745124_04076"/>
<evidence type="ECO:0000256" key="3">
    <source>
        <dbReference type="ARBA" id="ARBA00022692"/>
    </source>
</evidence>
<dbReference type="PANTHER" id="PTHR43124:SF3">
    <property type="entry name" value="CHLORAMPHENICOL EFFLUX PUMP RV0191"/>
    <property type="match status" value="1"/>
</dbReference>
<dbReference type="PANTHER" id="PTHR43124">
    <property type="entry name" value="PURINE EFFLUX PUMP PBUE"/>
    <property type="match status" value="1"/>
</dbReference>
<accession>A0A1M5YIU9</accession>